<accession>A0A6C0HQN7</accession>
<protein>
    <submittedName>
        <fullName evidence="1">Uncharacterized protein</fullName>
    </submittedName>
</protein>
<sequence length="133" mass="14157">MILIKILICLLCIIIILQIYDWIKSAMGIKEGMDQVGPPPITLTQSHLSDTGLSNDPLYLSTINASNIKMLSDQITKIDIDTINSEISSLQTQLKANNAAVTALGKQLSNVSSQVVGASFKSASQIPAATGTN</sequence>
<name>A0A6C0HQN7_9ZZZZ</name>
<dbReference type="EMBL" id="MN740001">
    <property type="protein sequence ID" value="QHT82456.1"/>
    <property type="molecule type" value="Genomic_DNA"/>
</dbReference>
<dbReference type="AlphaFoldDB" id="A0A6C0HQN7"/>
<reference evidence="1" key="1">
    <citation type="journal article" date="2020" name="Nature">
        <title>Giant virus diversity and host interactions through global metagenomics.</title>
        <authorList>
            <person name="Schulz F."/>
            <person name="Roux S."/>
            <person name="Paez-Espino D."/>
            <person name="Jungbluth S."/>
            <person name="Walsh D.A."/>
            <person name="Denef V.J."/>
            <person name="McMahon K.D."/>
            <person name="Konstantinidis K.T."/>
            <person name="Eloe-Fadrosh E.A."/>
            <person name="Kyrpides N.C."/>
            <person name="Woyke T."/>
        </authorList>
    </citation>
    <scope>NUCLEOTIDE SEQUENCE</scope>
    <source>
        <strain evidence="1">GVMAG-M-3300023184-161</strain>
    </source>
</reference>
<evidence type="ECO:0000313" key="1">
    <source>
        <dbReference type="EMBL" id="QHT82456.1"/>
    </source>
</evidence>
<proteinExistence type="predicted"/>
<organism evidence="1">
    <name type="scientific">viral metagenome</name>
    <dbReference type="NCBI Taxonomy" id="1070528"/>
    <lineage>
        <taxon>unclassified sequences</taxon>
        <taxon>metagenomes</taxon>
        <taxon>organismal metagenomes</taxon>
    </lineage>
</organism>